<proteinExistence type="predicted"/>
<dbReference type="CDD" id="cd00090">
    <property type="entry name" value="HTH_ARSR"/>
    <property type="match status" value="1"/>
</dbReference>
<feature type="region of interest" description="Disordered" evidence="1">
    <location>
        <begin position="1"/>
        <end position="21"/>
    </location>
</feature>
<dbReference type="AlphaFoldDB" id="A0A7X6D3C9"/>
<sequence length="165" mass="17291">MTERVTALEDRAAGTAAPAPAGELPDPDVFWALHRLRSELAELGEEDGGVMIVGTVASGPSGGRAEWQQAFGTAALLESDWTSLADTVAALGQPVRLRLIQGLLAGRSTVAELVELDGVGTTGQIYHHLRQLVAAGWLQAAGRGRYEVPPHRLVPLLVTLGAARG</sequence>
<gene>
    <name evidence="2" type="ORF">HCN56_18080</name>
</gene>
<evidence type="ECO:0000256" key="1">
    <source>
        <dbReference type="SAM" id="MobiDB-lite"/>
    </source>
</evidence>
<dbReference type="Proteomes" id="UP000578686">
    <property type="component" value="Unassembled WGS sequence"/>
</dbReference>
<organism evidence="2 3">
    <name type="scientific">Streptomyces lonarensis</name>
    <dbReference type="NCBI Taxonomy" id="700599"/>
    <lineage>
        <taxon>Bacteria</taxon>
        <taxon>Bacillati</taxon>
        <taxon>Actinomycetota</taxon>
        <taxon>Actinomycetes</taxon>
        <taxon>Kitasatosporales</taxon>
        <taxon>Streptomycetaceae</taxon>
        <taxon>Streptomyces</taxon>
    </lineage>
</organism>
<feature type="compositionally biased region" description="Basic and acidic residues" evidence="1">
    <location>
        <begin position="1"/>
        <end position="12"/>
    </location>
</feature>
<dbReference type="InterPro" id="IPR011991">
    <property type="entry name" value="ArsR-like_HTH"/>
</dbReference>
<keyword evidence="3" id="KW-1185">Reference proteome</keyword>
<accession>A0A7X6D3C9</accession>
<protein>
    <submittedName>
        <fullName evidence="2">Winged helix-turn-helix transcriptional regulator</fullName>
    </submittedName>
</protein>
<comment type="caution">
    <text evidence="2">The sequence shown here is derived from an EMBL/GenBank/DDBJ whole genome shotgun (WGS) entry which is preliminary data.</text>
</comment>
<dbReference type="InterPro" id="IPR036390">
    <property type="entry name" value="WH_DNA-bd_sf"/>
</dbReference>
<dbReference type="EMBL" id="JAAVJD010000160">
    <property type="protein sequence ID" value="NJQ07442.1"/>
    <property type="molecule type" value="Genomic_DNA"/>
</dbReference>
<evidence type="ECO:0000313" key="3">
    <source>
        <dbReference type="Proteomes" id="UP000578686"/>
    </source>
</evidence>
<name>A0A7X6D3C9_9ACTN</name>
<evidence type="ECO:0000313" key="2">
    <source>
        <dbReference type="EMBL" id="NJQ07442.1"/>
    </source>
</evidence>
<reference evidence="2 3" key="1">
    <citation type="submission" date="2020-03" db="EMBL/GenBank/DDBJ databases">
        <title>Draft genome of Streptomyces sp. ventii, isolated from the Axial Seamount in the Pacific Ocean, and resequencing of the two type strains Streptomyces lonarensis strain NCL 716 and Streptomyces bohaiensis strain 11A07.</title>
        <authorList>
            <person name="Loughran R.M."/>
            <person name="Pfannmuller K.M."/>
            <person name="Wasson B.J."/>
            <person name="Deadmond M.C."/>
            <person name="Paddock B.E."/>
            <person name="Koyack M.J."/>
            <person name="Gallegos D.A."/>
            <person name="Mitchell E.A."/>
            <person name="Ushijima B."/>
            <person name="Saw J.H."/>
            <person name="Mcphail K.L."/>
            <person name="Videau P."/>
        </authorList>
    </citation>
    <scope>NUCLEOTIDE SEQUENCE [LARGE SCALE GENOMIC DNA]</scope>
    <source>
        <strain evidence="2 3">NCL716</strain>
    </source>
</reference>
<dbReference type="SUPFAM" id="SSF46785">
    <property type="entry name" value="Winged helix' DNA-binding domain"/>
    <property type="match status" value="1"/>
</dbReference>
<dbReference type="InterPro" id="IPR036388">
    <property type="entry name" value="WH-like_DNA-bd_sf"/>
</dbReference>
<dbReference type="Gene3D" id="1.10.10.10">
    <property type="entry name" value="Winged helix-like DNA-binding domain superfamily/Winged helix DNA-binding domain"/>
    <property type="match status" value="1"/>
</dbReference>